<keyword evidence="1" id="KW-0540">Nuclease</keyword>
<sequence>MDKIFGRKISKDRRSFIMSRIRGINTNLEKKITHELDKKKVKYTFQPKMMGKPDVVLKNIHKIVFIDSCFWHGCPQHGKIPKVRRKFWKEKIERNIERDRQITSYYEGSKWNVIRIWEHEIKKDFEEIINKVLH</sequence>
<reference evidence="7 8" key="1">
    <citation type="journal article" date="2016" name="Nat. Commun.">
        <title>Thousands of microbial genomes shed light on interconnected biogeochemical processes in an aquifer system.</title>
        <authorList>
            <person name="Anantharaman K."/>
            <person name="Brown C.T."/>
            <person name="Hug L.A."/>
            <person name="Sharon I."/>
            <person name="Castelle C.J."/>
            <person name="Probst A.J."/>
            <person name="Thomas B.C."/>
            <person name="Singh A."/>
            <person name="Wilkins M.J."/>
            <person name="Karaoz U."/>
            <person name="Brodie E.L."/>
            <person name="Williams K.H."/>
            <person name="Hubbard S.S."/>
            <person name="Banfield J.F."/>
        </authorList>
    </citation>
    <scope>NUCLEOTIDE SEQUENCE [LARGE SCALE GENOMIC DNA]</scope>
</reference>
<keyword evidence="4" id="KW-0378">Hydrolase</keyword>
<accession>A0A1F5GUI7</accession>
<protein>
    <recommendedName>
        <fullName evidence="9">Very short patch repair endonuclease</fullName>
    </recommendedName>
</protein>
<evidence type="ECO:0000313" key="8">
    <source>
        <dbReference type="Proteomes" id="UP000178336"/>
    </source>
</evidence>
<dbReference type="GO" id="GO:0016787">
    <property type="term" value="F:hydrolase activity"/>
    <property type="evidence" value="ECO:0007669"/>
    <property type="project" value="UniProtKB-KW"/>
</dbReference>
<evidence type="ECO:0000256" key="4">
    <source>
        <dbReference type="ARBA" id="ARBA00022801"/>
    </source>
</evidence>
<evidence type="ECO:0000256" key="5">
    <source>
        <dbReference type="ARBA" id="ARBA00023204"/>
    </source>
</evidence>
<gene>
    <name evidence="7" type="ORF">A3A48_03665</name>
</gene>
<dbReference type="GO" id="GO:0006298">
    <property type="term" value="P:mismatch repair"/>
    <property type="evidence" value="ECO:0007669"/>
    <property type="project" value="InterPro"/>
</dbReference>
<organism evidence="7 8">
    <name type="scientific">Candidatus Curtissbacteria bacterium RIFCSPLOWO2_01_FULL_37_9</name>
    <dbReference type="NCBI Taxonomy" id="1797724"/>
    <lineage>
        <taxon>Bacteria</taxon>
        <taxon>Candidatus Curtissiibacteriota</taxon>
    </lineage>
</organism>
<dbReference type="CDD" id="cd00221">
    <property type="entry name" value="Vsr"/>
    <property type="match status" value="1"/>
</dbReference>
<dbReference type="Pfam" id="PF03852">
    <property type="entry name" value="Vsr"/>
    <property type="match status" value="1"/>
</dbReference>
<dbReference type="EMBL" id="MFBN01000018">
    <property type="protein sequence ID" value="OGD95508.1"/>
    <property type="molecule type" value="Genomic_DNA"/>
</dbReference>
<dbReference type="InterPro" id="IPR011335">
    <property type="entry name" value="Restrct_endonuc-II-like"/>
</dbReference>
<dbReference type="Gene3D" id="3.40.960.10">
    <property type="entry name" value="VSR Endonuclease"/>
    <property type="match status" value="1"/>
</dbReference>
<dbReference type="SUPFAM" id="SSF52980">
    <property type="entry name" value="Restriction endonuclease-like"/>
    <property type="match status" value="1"/>
</dbReference>
<dbReference type="AlphaFoldDB" id="A0A1F5GUI7"/>
<dbReference type="Proteomes" id="UP000178336">
    <property type="component" value="Unassembled WGS sequence"/>
</dbReference>
<dbReference type="InterPro" id="IPR004603">
    <property type="entry name" value="DNA_mismatch_endonuc_vsr"/>
</dbReference>
<evidence type="ECO:0008006" key="9">
    <source>
        <dbReference type="Google" id="ProtNLM"/>
    </source>
</evidence>
<evidence type="ECO:0000256" key="6">
    <source>
        <dbReference type="ARBA" id="ARBA00029466"/>
    </source>
</evidence>
<keyword evidence="2" id="KW-0255">Endonuclease</keyword>
<evidence type="ECO:0000256" key="1">
    <source>
        <dbReference type="ARBA" id="ARBA00022722"/>
    </source>
</evidence>
<evidence type="ECO:0000256" key="3">
    <source>
        <dbReference type="ARBA" id="ARBA00022763"/>
    </source>
</evidence>
<evidence type="ECO:0000256" key="2">
    <source>
        <dbReference type="ARBA" id="ARBA00022759"/>
    </source>
</evidence>
<proteinExistence type="inferred from homology"/>
<keyword evidence="3" id="KW-0227">DNA damage</keyword>
<dbReference type="STRING" id="1797724.A3A48_03665"/>
<keyword evidence="5" id="KW-0234">DNA repair</keyword>
<comment type="caution">
    <text evidence="7">The sequence shown here is derived from an EMBL/GenBank/DDBJ whole genome shotgun (WGS) entry which is preliminary data.</text>
</comment>
<evidence type="ECO:0000313" key="7">
    <source>
        <dbReference type="EMBL" id="OGD95508.1"/>
    </source>
</evidence>
<name>A0A1F5GUI7_9BACT</name>
<dbReference type="GO" id="GO:0004519">
    <property type="term" value="F:endonuclease activity"/>
    <property type="evidence" value="ECO:0007669"/>
    <property type="project" value="UniProtKB-KW"/>
</dbReference>
<comment type="similarity">
    <text evidence="6">Belongs to the Vsr family.</text>
</comment>